<comment type="similarity">
    <text evidence="1">Belongs to the glycosyl hydrolase 3 family.</text>
</comment>
<dbReference type="GO" id="GO:0009254">
    <property type="term" value="P:peptidoglycan turnover"/>
    <property type="evidence" value="ECO:0007669"/>
    <property type="project" value="TreeGrafter"/>
</dbReference>
<proteinExistence type="inferred from homology"/>
<feature type="domain" description="Glycoside hydrolase family 3 N-terminal" evidence="4">
    <location>
        <begin position="12"/>
        <end position="327"/>
    </location>
</feature>
<evidence type="ECO:0000313" key="5">
    <source>
        <dbReference type="EMBL" id="QMV40566.1"/>
    </source>
</evidence>
<dbReference type="PANTHER" id="PTHR30480">
    <property type="entry name" value="BETA-HEXOSAMINIDASE-RELATED"/>
    <property type="match status" value="1"/>
</dbReference>
<dbReference type="PANTHER" id="PTHR30480:SF16">
    <property type="entry name" value="GLYCOSIDE HYDROLASE FAMILY 3 DOMAIN PROTEIN"/>
    <property type="match status" value="1"/>
</dbReference>
<dbReference type="InterPro" id="IPR050226">
    <property type="entry name" value="NagZ_Beta-hexosaminidase"/>
</dbReference>
<dbReference type="GO" id="GO:0005975">
    <property type="term" value="P:carbohydrate metabolic process"/>
    <property type="evidence" value="ECO:0007669"/>
    <property type="project" value="InterPro"/>
</dbReference>
<dbReference type="InterPro" id="IPR036881">
    <property type="entry name" value="Glyco_hydro_3_C_sf"/>
</dbReference>
<dbReference type="Pfam" id="PF00933">
    <property type="entry name" value="Glyco_hydro_3"/>
    <property type="match status" value="1"/>
</dbReference>
<dbReference type="Gene3D" id="3.20.20.300">
    <property type="entry name" value="Glycoside hydrolase, family 3, N-terminal domain"/>
    <property type="match status" value="1"/>
</dbReference>
<reference evidence="5 6" key="1">
    <citation type="submission" date="2019-07" db="EMBL/GenBank/DDBJ databases">
        <authorList>
            <person name="Kim J.K."/>
            <person name="Cheong H.-M."/>
            <person name="Choi Y."/>
            <person name="Hwang K.J."/>
            <person name="Lee S."/>
            <person name="Choi C."/>
        </authorList>
    </citation>
    <scope>NUCLEOTIDE SEQUENCE [LARGE SCALE GENOMIC DNA]</scope>
    <source>
        <strain evidence="5 6">KS 22</strain>
    </source>
</reference>
<organism evidence="5 6">
    <name type="scientific">Cohnella cholangitidis</name>
    <dbReference type="NCBI Taxonomy" id="2598458"/>
    <lineage>
        <taxon>Bacteria</taxon>
        <taxon>Bacillati</taxon>
        <taxon>Bacillota</taxon>
        <taxon>Bacilli</taxon>
        <taxon>Bacillales</taxon>
        <taxon>Paenibacillaceae</taxon>
        <taxon>Cohnella</taxon>
    </lineage>
</organism>
<accession>A0A7G5BUD2</accession>
<dbReference type="SUPFAM" id="SSF51445">
    <property type="entry name" value="(Trans)glycosidases"/>
    <property type="match status" value="1"/>
</dbReference>
<evidence type="ECO:0000313" key="6">
    <source>
        <dbReference type="Proteomes" id="UP000515679"/>
    </source>
</evidence>
<keyword evidence="3 5" id="KW-0326">Glycosidase</keyword>
<sequence>MAWNRKFEQLDLKEKIGQLFMCGFDGLEPTKEIMNLISEYGIGGIIYFRRNLRNASQVEALSAKLQAASADPLFIAIDQEGGMVVRLEDGVTVMPGAMAQGAACNAELSFESAKWAGAELRGIGINMNFAPCLDVNNNPQNPVIGVRSYGEDPARVAEIGLAAIHGYQEGGVAAVAKHFPGHGDTAVDSHYDLPLVPHGVDRLNEVELLPFRRAIEQRTDAIMTAHVVFPAFEPGNIPATLSERILTGLLRKQLGFEGLIVTDCLEMNAIAETIGVARGAVEAIKAGADLILVSHRVARQKAALEAVMEAVMTGEIPESRIEEAARRNWELKQTRGLFRNVVPATDRLKAEQVQRQLSEAAVTVVKGGHNLPLSNDGKTVVVWTEARVGTEVIEVISQEWTLGAALKQAGYDVQEVRIGIRPTAQEAAAVRAATAGSKTVVFASYDAGFSSEQSELIRELSANGSYSFVWVATRTPYDLLIAPEATTYLCTYENKPAMMTALAGILSGNIPVAAKLPVTIGDYPRVDAGE</sequence>
<evidence type="ECO:0000256" key="1">
    <source>
        <dbReference type="ARBA" id="ARBA00005336"/>
    </source>
</evidence>
<dbReference type="Proteomes" id="UP000515679">
    <property type="component" value="Chromosome"/>
</dbReference>
<dbReference type="EC" id="3.2.1.52" evidence="5"/>
<dbReference type="NCBIfam" id="NF003740">
    <property type="entry name" value="PRK05337.1"/>
    <property type="match status" value="1"/>
</dbReference>
<gene>
    <name evidence="5" type="primary">nagZ</name>
    <name evidence="5" type="ORF">FPL14_04630</name>
</gene>
<dbReference type="Gene3D" id="3.40.50.1700">
    <property type="entry name" value="Glycoside hydrolase family 3 C-terminal domain"/>
    <property type="match status" value="1"/>
</dbReference>
<dbReference type="InterPro" id="IPR036962">
    <property type="entry name" value="Glyco_hydro_3_N_sf"/>
</dbReference>
<dbReference type="AlphaFoldDB" id="A0A7G5BUD2"/>
<name>A0A7G5BUD2_9BACL</name>
<evidence type="ECO:0000259" key="4">
    <source>
        <dbReference type="Pfam" id="PF00933"/>
    </source>
</evidence>
<dbReference type="EMBL" id="CP041969">
    <property type="protein sequence ID" value="QMV40566.1"/>
    <property type="molecule type" value="Genomic_DNA"/>
</dbReference>
<evidence type="ECO:0000256" key="2">
    <source>
        <dbReference type="ARBA" id="ARBA00022801"/>
    </source>
</evidence>
<dbReference type="KEGG" id="cchl:FPL14_04630"/>
<dbReference type="InterPro" id="IPR001764">
    <property type="entry name" value="Glyco_hydro_3_N"/>
</dbReference>
<dbReference type="GO" id="GO:0004563">
    <property type="term" value="F:beta-N-acetylhexosaminidase activity"/>
    <property type="evidence" value="ECO:0007669"/>
    <property type="project" value="UniProtKB-EC"/>
</dbReference>
<keyword evidence="2 5" id="KW-0378">Hydrolase</keyword>
<protein>
    <submittedName>
        <fullName evidence="5">Beta-N-acetylhexosaminidase</fullName>
        <ecNumber evidence="5">3.2.1.52</ecNumber>
    </submittedName>
</protein>
<keyword evidence="6" id="KW-1185">Reference proteome</keyword>
<dbReference type="RefSeq" id="WP_182301922.1">
    <property type="nucleotide sequence ID" value="NZ_CP041969.1"/>
</dbReference>
<evidence type="ECO:0000256" key="3">
    <source>
        <dbReference type="ARBA" id="ARBA00023295"/>
    </source>
</evidence>
<dbReference type="InterPro" id="IPR017853">
    <property type="entry name" value="GH"/>
</dbReference>